<gene>
    <name evidence="4" type="ORF">CPA56_08915</name>
</gene>
<dbReference type="InterPro" id="IPR009057">
    <property type="entry name" value="Homeodomain-like_sf"/>
</dbReference>
<keyword evidence="5" id="KW-1185">Reference proteome</keyword>
<dbReference type="InterPro" id="IPR001647">
    <property type="entry name" value="HTH_TetR"/>
</dbReference>
<dbReference type="Gene3D" id="1.10.10.60">
    <property type="entry name" value="Homeodomain-like"/>
    <property type="match status" value="1"/>
</dbReference>
<accession>A0ABR5ZUT1</accession>
<proteinExistence type="predicted"/>
<reference evidence="4 5" key="1">
    <citation type="submission" date="2017-10" db="EMBL/GenBank/DDBJ databases">
        <authorList>
            <person name="Jakob F."/>
        </authorList>
    </citation>
    <scope>NUCLEOTIDE SEQUENCE [LARGE SCALE GENOMIC DNA]</scope>
    <source>
        <strain evidence="4 5">TMW 2.1889</strain>
    </source>
</reference>
<dbReference type="SUPFAM" id="SSF46689">
    <property type="entry name" value="Homeodomain-like"/>
    <property type="match status" value="1"/>
</dbReference>
<evidence type="ECO:0000313" key="5">
    <source>
        <dbReference type="Proteomes" id="UP000765338"/>
    </source>
</evidence>
<dbReference type="InterPro" id="IPR050109">
    <property type="entry name" value="HTH-type_TetR-like_transc_reg"/>
</dbReference>
<keyword evidence="1 2" id="KW-0238">DNA-binding</keyword>
<dbReference type="Pfam" id="PF00440">
    <property type="entry name" value="TetR_N"/>
    <property type="match status" value="1"/>
</dbReference>
<dbReference type="PANTHER" id="PTHR30055:SF226">
    <property type="entry name" value="HTH-TYPE TRANSCRIPTIONAL REGULATOR PKSA"/>
    <property type="match status" value="1"/>
</dbReference>
<dbReference type="Proteomes" id="UP000765338">
    <property type="component" value="Unassembled WGS sequence"/>
</dbReference>
<name>A0ABR5ZUT1_9PROT</name>
<dbReference type="InterPro" id="IPR039536">
    <property type="entry name" value="TetR_C_Proteobacteria"/>
</dbReference>
<evidence type="ECO:0000256" key="1">
    <source>
        <dbReference type="ARBA" id="ARBA00023125"/>
    </source>
</evidence>
<organism evidence="4 5">
    <name type="scientific">Bombella mellum</name>
    <dbReference type="NCBI Taxonomy" id="2039288"/>
    <lineage>
        <taxon>Bacteria</taxon>
        <taxon>Pseudomonadati</taxon>
        <taxon>Pseudomonadota</taxon>
        <taxon>Alphaproteobacteria</taxon>
        <taxon>Acetobacterales</taxon>
        <taxon>Acetobacteraceae</taxon>
        <taxon>Bombella</taxon>
    </lineage>
</organism>
<dbReference type="EMBL" id="PDLY01000006">
    <property type="protein sequence ID" value="MBA5728088.1"/>
    <property type="molecule type" value="Genomic_DNA"/>
</dbReference>
<dbReference type="PANTHER" id="PTHR30055">
    <property type="entry name" value="HTH-TYPE TRANSCRIPTIONAL REGULATOR RUTR"/>
    <property type="match status" value="1"/>
</dbReference>
<evidence type="ECO:0000256" key="2">
    <source>
        <dbReference type="PROSITE-ProRule" id="PRU00335"/>
    </source>
</evidence>
<dbReference type="PRINTS" id="PR00455">
    <property type="entry name" value="HTHTETR"/>
</dbReference>
<protein>
    <submittedName>
        <fullName evidence="4">TetR family transcriptional regulator</fullName>
    </submittedName>
</protein>
<dbReference type="PROSITE" id="PS50977">
    <property type="entry name" value="HTH_TETR_2"/>
    <property type="match status" value="1"/>
</dbReference>
<evidence type="ECO:0000259" key="3">
    <source>
        <dbReference type="PROSITE" id="PS50977"/>
    </source>
</evidence>
<dbReference type="Pfam" id="PF14246">
    <property type="entry name" value="TetR_C_7"/>
    <property type="match status" value="1"/>
</dbReference>
<evidence type="ECO:0000313" key="4">
    <source>
        <dbReference type="EMBL" id="MBA5728088.1"/>
    </source>
</evidence>
<dbReference type="Gene3D" id="1.10.357.10">
    <property type="entry name" value="Tetracycline Repressor, domain 2"/>
    <property type="match status" value="1"/>
</dbReference>
<comment type="caution">
    <text evidence="4">The sequence shown here is derived from an EMBL/GenBank/DDBJ whole genome shotgun (WGS) entry which is preliminary data.</text>
</comment>
<sequence>MGLDRPMPASGRNWLCLPSCKEPGAVQPHDDTDRRRTILQVACTLLQKQGYHHTTMDHIAHHAGMSKKTLYLFFPSKRNLLEQLLLSELFTPLTPTPIPEAELTEQLRGMVFQMAEILLCEKRLSLMRTIIGETNRSPSIQQLMTELFHISGNKAKIQGWLDEQKQAGRLHFDNATDAADHLFGLTVGGPMLSRLAHCGPARDQDSLHRYLNEGLRIFLHGCAPVPTNC</sequence>
<feature type="DNA-binding region" description="H-T-H motif" evidence="2">
    <location>
        <begin position="55"/>
        <end position="74"/>
    </location>
</feature>
<feature type="domain" description="HTH tetR-type" evidence="3">
    <location>
        <begin position="32"/>
        <end position="92"/>
    </location>
</feature>